<evidence type="ECO:0000259" key="7">
    <source>
        <dbReference type="Pfam" id="PF04316"/>
    </source>
</evidence>
<dbReference type="Pfam" id="PF04316">
    <property type="entry name" value="FlgM"/>
    <property type="match status" value="1"/>
</dbReference>
<keyword evidence="3" id="KW-0678">Repressor</keyword>
<keyword evidence="4" id="KW-1005">Bacterial flagellum biogenesis</keyword>
<dbReference type="GO" id="GO:0045892">
    <property type="term" value="P:negative regulation of DNA-templated transcription"/>
    <property type="evidence" value="ECO:0007669"/>
    <property type="project" value="InterPro"/>
</dbReference>
<evidence type="ECO:0000313" key="9">
    <source>
        <dbReference type="Proteomes" id="UP000662904"/>
    </source>
</evidence>
<comment type="similarity">
    <text evidence="1">Belongs to the FlgM family.</text>
</comment>
<name>A0A8A0RR19_9FIRM</name>
<dbReference type="AlphaFoldDB" id="A0A8A0RR19"/>
<keyword evidence="5" id="KW-0805">Transcription regulation</keyword>
<dbReference type="InterPro" id="IPR035890">
    <property type="entry name" value="Anti-sigma-28_factor_FlgM_sf"/>
</dbReference>
<keyword evidence="9" id="KW-1185">Reference proteome</keyword>
<dbReference type="KEGG" id="kme:H0A61_02821"/>
<evidence type="ECO:0000256" key="1">
    <source>
        <dbReference type="ARBA" id="ARBA00005322"/>
    </source>
</evidence>
<dbReference type="InterPro" id="IPR007412">
    <property type="entry name" value="FlgM"/>
</dbReference>
<dbReference type="EMBL" id="CP059066">
    <property type="protein sequence ID" value="QSQ10414.1"/>
    <property type="molecule type" value="Genomic_DNA"/>
</dbReference>
<organism evidence="8 9">
    <name type="scientific">Koleobacter methoxysyntrophicus</name>
    <dbReference type="NCBI Taxonomy" id="2751313"/>
    <lineage>
        <taxon>Bacteria</taxon>
        <taxon>Bacillati</taxon>
        <taxon>Bacillota</taxon>
        <taxon>Clostridia</taxon>
        <taxon>Koleobacterales</taxon>
        <taxon>Koleobacteraceae</taxon>
        <taxon>Koleobacter</taxon>
    </lineage>
</organism>
<dbReference type="InterPro" id="IPR031316">
    <property type="entry name" value="FlgM_C"/>
</dbReference>
<dbReference type="NCBIfam" id="TIGR03824">
    <property type="entry name" value="FlgM_jcvi"/>
    <property type="match status" value="1"/>
</dbReference>
<dbReference type="SUPFAM" id="SSF101498">
    <property type="entry name" value="Anti-sigma factor FlgM"/>
    <property type="match status" value="1"/>
</dbReference>
<reference evidence="8" key="1">
    <citation type="submission" date="2020-07" db="EMBL/GenBank/DDBJ databases">
        <title>Koleobacter methoxysyntrophicus gen. nov., sp. nov., a novel anaerobic bacterium isolated from deep subsurface oil field and proposal of Koleobacterales ord. nov. in the phylum Firmicutes.</title>
        <authorList>
            <person name="Sakamoto S."/>
            <person name="Tamaki H."/>
        </authorList>
    </citation>
    <scope>NUCLEOTIDE SEQUENCE</scope>
    <source>
        <strain evidence="8">NRmbB1</strain>
    </source>
</reference>
<evidence type="ECO:0000256" key="3">
    <source>
        <dbReference type="ARBA" id="ARBA00022491"/>
    </source>
</evidence>
<accession>A0A8A0RR19</accession>
<keyword evidence="6" id="KW-0804">Transcription</keyword>
<evidence type="ECO:0000256" key="6">
    <source>
        <dbReference type="ARBA" id="ARBA00023163"/>
    </source>
</evidence>
<gene>
    <name evidence="8" type="ORF">H0A61_02821</name>
</gene>
<evidence type="ECO:0000313" key="8">
    <source>
        <dbReference type="EMBL" id="QSQ10414.1"/>
    </source>
</evidence>
<dbReference type="RefSeq" id="WP_206707724.1">
    <property type="nucleotide sequence ID" value="NZ_CP059066.1"/>
</dbReference>
<evidence type="ECO:0000256" key="5">
    <source>
        <dbReference type="ARBA" id="ARBA00023015"/>
    </source>
</evidence>
<protein>
    <recommendedName>
        <fullName evidence="2">Negative regulator of flagellin synthesis</fullName>
    </recommendedName>
</protein>
<evidence type="ECO:0000256" key="2">
    <source>
        <dbReference type="ARBA" id="ARBA00017823"/>
    </source>
</evidence>
<evidence type="ECO:0000256" key="4">
    <source>
        <dbReference type="ARBA" id="ARBA00022795"/>
    </source>
</evidence>
<sequence>MIISQNQIHNVMQTYSKQKIERVQTNTRKTKALNGVKYGEDKLELSREGKEFKLAFEAILKTPDIRTEKVSDLKHKIEKGTYIIDGEKVAEKIIGRIIVDELV</sequence>
<feature type="domain" description="Anti-sigma-28 factor FlgM C-terminal" evidence="7">
    <location>
        <begin position="41"/>
        <end position="94"/>
    </location>
</feature>
<dbReference type="GO" id="GO:0044781">
    <property type="term" value="P:bacterial-type flagellum organization"/>
    <property type="evidence" value="ECO:0007669"/>
    <property type="project" value="UniProtKB-KW"/>
</dbReference>
<proteinExistence type="inferred from homology"/>
<dbReference type="Proteomes" id="UP000662904">
    <property type="component" value="Chromosome"/>
</dbReference>